<gene>
    <name evidence="1" type="ORF">UX25_C0035G0013</name>
</gene>
<dbReference type="Proteomes" id="UP000034922">
    <property type="component" value="Unassembled WGS sequence"/>
</dbReference>
<accession>A0A0G1N737</accession>
<evidence type="ECO:0000313" key="2">
    <source>
        <dbReference type="Proteomes" id="UP000034922"/>
    </source>
</evidence>
<reference evidence="1 2" key="1">
    <citation type="journal article" date="2015" name="Nature">
        <title>rRNA introns, odd ribosomes, and small enigmatic genomes across a large radiation of phyla.</title>
        <authorList>
            <person name="Brown C.T."/>
            <person name="Hug L.A."/>
            <person name="Thomas B.C."/>
            <person name="Sharon I."/>
            <person name="Castelle C.J."/>
            <person name="Singh A."/>
            <person name="Wilkins M.J."/>
            <person name="Williams K.H."/>
            <person name="Banfield J.F."/>
        </authorList>
    </citation>
    <scope>NUCLEOTIDE SEQUENCE [LARGE SCALE GENOMIC DNA]</scope>
</reference>
<proteinExistence type="predicted"/>
<comment type="caution">
    <text evidence="1">The sequence shown here is derived from an EMBL/GenBank/DDBJ whole genome shotgun (WGS) entry which is preliminary data.</text>
</comment>
<protein>
    <submittedName>
        <fullName evidence="1">Glyoxylate reductase</fullName>
    </submittedName>
</protein>
<organism evidence="1 2">
    <name type="scientific">Candidatus Woesebacteria bacterium GW2011_GWC2_45_9</name>
    <dbReference type="NCBI Taxonomy" id="1618589"/>
    <lineage>
        <taxon>Bacteria</taxon>
        <taxon>Candidatus Woeseibacteriota</taxon>
    </lineage>
</organism>
<sequence>MKIFVTRKIPGEHLEKLKEEGHEVVVSEFSRPLTGEELVERVKGVDATLSLLTDRIDGDLMDAAGP</sequence>
<dbReference type="Gene3D" id="3.40.50.720">
    <property type="entry name" value="NAD(P)-binding Rossmann-like Domain"/>
    <property type="match status" value="1"/>
</dbReference>
<feature type="non-terminal residue" evidence="1">
    <location>
        <position position="66"/>
    </location>
</feature>
<name>A0A0G1N737_9BACT</name>
<dbReference type="SUPFAM" id="SSF52283">
    <property type="entry name" value="Formate/glycerate dehydrogenase catalytic domain-like"/>
    <property type="match status" value="1"/>
</dbReference>
<dbReference type="AlphaFoldDB" id="A0A0G1N737"/>
<evidence type="ECO:0000313" key="1">
    <source>
        <dbReference type="EMBL" id="KKU16336.1"/>
    </source>
</evidence>
<dbReference type="STRING" id="1618589.UX25_C0035G0013"/>
<dbReference type="EMBL" id="LCLM01000035">
    <property type="protein sequence ID" value="KKU16336.1"/>
    <property type="molecule type" value="Genomic_DNA"/>
</dbReference>